<evidence type="ECO:0000313" key="8">
    <source>
        <dbReference type="Proteomes" id="UP000266091"/>
    </source>
</evidence>
<proteinExistence type="predicted"/>
<gene>
    <name evidence="7" type="ORF">MESMUL_13070</name>
</gene>
<evidence type="ECO:0000256" key="3">
    <source>
        <dbReference type="ARBA" id="ARBA00022989"/>
    </source>
</evidence>
<feature type="region of interest" description="Disordered" evidence="5">
    <location>
        <begin position="1"/>
        <end position="25"/>
    </location>
</feature>
<dbReference type="AlphaFoldDB" id="A0A388SE78"/>
<evidence type="ECO:0000256" key="6">
    <source>
        <dbReference type="SAM" id="Phobius"/>
    </source>
</evidence>
<dbReference type="Pfam" id="PF04228">
    <property type="entry name" value="Zn_peptidase"/>
    <property type="match status" value="1"/>
</dbReference>
<feature type="compositionally biased region" description="Basic and acidic residues" evidence="5">
    <location>
        <begin position="1"/>
        <end position="17"/>
    </location>
</feature>
<dbReference type="GO" id="GO:0016020">
    <property type="term" value="C:membrane"/>
    <property type="evidence" value="ECO:0007669"/>
    <property type="project" value="UniProtKB-SubCell"/>
</dbReference>
<feature type="transmembrane region" description="Helical" evidence="6">
    <location>
        <begin position="28"/>
        <end position="48"/>
    </location>
</feature>
<evidence type="ECO:0000313" key="7">
    <source>
        <dbReference type="EMBL" id="GBO93953.1"/>
    </source>
</evidence>
<dbReference type="PANTHER" id="PTHR30168:SF0">
    <property type="entry name" value="INNER MEMBRANE PROTEIN"/>
    <property type="match status" value="1"/>
</dbReference>
<protein>
    <recommendedName>
        <fullName evidence="9">Neutral zinc metallopeptidase</fullName>
    </recommendedName>
</protein>
<comment type="subcellular location">
    <subcellularLocation>
        <location evidence="1">Membrane</location>
        <topology evidence="1">Single-pass membrane protein</topology>
    </subcellularLocation>
</comment>
<dbReference type="OrthoDB" id="9774900at2"/>
<dbReference type="PANTHER" id="PTHR30168">
    <property type="entry name" value="PUTATIVE MEMBRANE PROTEIN YPFJ"/>
    <property type="match status" value="1"/>
</dbReference>
<evidence type="ECO:0000256" key="5">
    <source>
        <dbReference type="SAM" id="MobiDB-lite"/>
    </source>
</evidence>
<evidence type="ECO:0000256" key="1">
    <source>
        <dbReference type="ARBA" id="ARBA00004167"/>
    </source>
</evidence>
<keyword evidence="4 6" id="KW-0472">Membrane</keyword>
<keyword evidence="8" id="KW-1185">Reference proteome</keyword>
<accession>A0A388SE78</accession>
<dbReference type="EMBL" id="BGZJ01000001">
    <property type="protein sequence ID" value="GBO93953.1"/>
    <property type="molecule type" value="Genomic_DNA"/>
</dbReference>
<dbReference type="Proteomes" id="UP000266091">
    <property type="component" value="Unassembled WGS sequence"/>
</dbReference>
<evidence type="ECO:0008006" key="9">
    <source>
        <dbReference type="Google" id="ProtNLM"/>
    </source>
</evidence>
<name>A0A388SE78_9BURK</name>
<reference evidence="7 8" key="1">
    <citation type="journal article" date="2018" name="Int. J. Syst. Evol. Microbiol.">
        <title>Mesosutterella multiformis gen. nov., sp. nov., a member of the family Sutterellaceae and Sutterella megalosphaeroides sp. nov., isolated from human faeces.</title>
        <authorList>
            <person name="Sakamoto M."/>
            <person name="Ikeyama N."/>
            <person name="Kunihiro T."/>
            <person name="Iino T."/>
            <person name="Yuki M."/>
            <person name="Ohkuma M."/>
        </authorList>
    </citation>
    <scope>NUCLEOTIDE SEQUENCE [LARGE SCALE GENOMIC DNA]</scope>
    <source>
        <strain evidence="7 8">4NBBH2</strain>
    </source>
</reference>
<dbReference type="InterPro" id="IPR007343">
    <property type="entry name" value="Uncharacterised_pept_Zn_put"/>
</dbReference>
<evidence type="ECO:0000256" key="2">
    <source>
        <dbReference type="ARBA" id="ARBA00022692"/>
    </source>
</evidence>
<keyword evidence="3 6" id="KW-1133">Transmembrane helix</keyword>
<feature type="region of interest" description="Disordered" evidence="5">
    <location>
        <begin position="284"/>
        <end position="303"/>
    </location>
</feature>
<sequence>MRWRNRESSDNIEDRRGQSGGGGGLPPIGGKGGILLLVVVLVAGYYGIDLTPLLNGAAPTQTTSSAPAANYQPTAEEKELADFTGVALKTTEDTWGEIFQKAGSRYTPPKLVLYTGSTPTACGYGQSAMGPFYCPADQKVYIDLSFYEDMKKKLGGGGDFALGYVLAHEVGHHVQNLLGISEKAQKLESQGSKADANRISVKVELQADCFAGVWGNYMKRDGVLESGDLEKALNTATAIGDDRLQKEATGRVVPDSFTHGTSAQRLYWFKRGYNSGNPNTCNTFESDTSNGAVPATAWGRTAQ</sequence>
<dbReference type="RefSeq" id="WP_116270233.1">
    <property type="nucleotide sequence ID" value="NZ_BGZJ01000001.1"/>
</dbReference>
<keyword evidence="2 6" id="KW-0812">Transmembrane</keyword>
<comment type="caution">
    <text evidence="7">The sequence shown here is derived from an EMBL/GenBank/DDBJ whole genome shotgun (WGS) entry which is preliminary data.</text>
</comment>
<evidence type="ECO:0000256" key="4">
    <source>
        <dbReference type="ARBA" id="ARBA00023136"/>
    </source>
</evidence>
<organism evidence="7 8">
    <name type="scientific">Mesosutterella multiformis</name>
    <dbReference type="NCBI Taxonomy" id="2259133"/>
    <lineage>
        <taxon>Bacteria</taxon>
        <taxon>Pseudomonadati</taxon>
        <taxon>Pseudomonadota</taxon>
        <taxon>Betaproteobacteria</taxon>
        <taxon>Burkholderiales</taxon>
        <taxon>Sutterellaceae</taxon>
        <taxon>Mesosutterella</taxon>
    </lineage>
</organism>